<evidence type="ECO:0000313" key="5">
    <source>
        <dbReference type="Proteomes" id="UP000012045"/>
    </source>
</evidence>
<dbReference type="HOGENOM" id="CLU_049218_0_0_1"/>
<feature type="compositionally biased region" description="Basic and acidic residues" evidence="3">
    <location>
        <begin position="266"/>
        <end position="282"/>
    </location>
</feature>
<dbReference type="SMART" id="SM00784">
    <property type="entry name" value="SPT2"/>
    <property type="match status" value="1"/>
</dbReference>
<dbReference type="AlphaFoldDB" id="M7UB81"/>
<gene>
    <name evidence="4" type="ORF">BcDW1_10788</name>
</gene>
<reference evidence="5" key="1">
    <citation type="journal article" date="2013" name="Genome Announc.">
        <title>Draft genome sequence of Botrytis cinerea BcDW1, inoculum for noble rot of grape berries.</title>
        <authorList>
            <person name="Blanco-Ulate B."/>
            <person name="Allen G."/>
            <person name="Powell A.L."/>
            <person name="Cantu D."/>
        </authorList>
    </citation>
    <scope>NUCLEOTIDE SEQUENCE [LARGE SCALE GENOMIC DNA]</scope>
    <source>
        <strain evidence="5">BcDW1</strain>
    </source>
</reference>
<feature type="compositionally biased region" description="Basic and acidic residues" evidence="3">
    <location>
        <begin position="162"/>
        <end position="174"/>
    </location>
</feature>
<protein>
    <submittedName>
        <fullName evidence="4">Putative spt2 chromatin protein</fullName>
    </submittedName>
</protein>
<feature type="compositionally biased region" description="Low complexity" evidence="3">
    <location>
        <begin position="101"/>
        <end position="112"/>
    </location>
</feature>
<accession>M7UB81</accession>
<feature type="compositionally biased region" description="Low complexity" evidence="3">
    <location>
        <begin position="231"/>
        <end position="245"/>
    </location>
</feature>
<feature type="compositionally biased region" description="Polar residues" evidence="3">
    <location>
        <begin position="189"/>
        <end position="212"/>
    </location>
</feature>
<feature type="compositionally biased region" description="Acidic residues" evidence="3">
    <location>
        <begin position="283"/>
        <end position="302"/>
    </location>
</feature>
<organism evidence="4 5">
    <name type="scientific">Botryotinia fuckeliana (strain BcDW1)</name>
    <name type="common">Noble rot fungus</name>
    <name type="synonym">Botrytis cinerea</name>
    <dbReference type="NCBI Taxonomy" id="1290391"/>
    <lineage>
        <taxon>Eukaryota</taxon>
        <taxon>Fungi</taxon>
        <taxon>Dikarya</taxon>
        <taxon>Ascomycota</taxon>
        <taxon>Pezizomycotina</taxon>
        <taxon>Leotiomycetes</taxon>
        <taxon>Helotiales</taxon>
        <taxon>Sclerotiniaceae</taxon>
        <taxon>Botrytis</taxon>
    </lineage>
</organism>
<feature type="region of interest" description="Disordered" evidence="3">
    <location>
        <begin position="33"/>
        <end position="312"/>
    </location>
</feature>
<dbReference type="STRING" id="1290391.M7UB81"/>
<evidence type="ECO:0000256" key="3">
    <source>
        <dbReference type="SAM" id="MobiDB-lite"/>
    </source>
</evidence>
<feature type="compositionally biased region" description="Polar residues" evidence="3">
    <location>
        <begin position="33"/>
        <end position="44"/>
    </location>
</feature>
<dbReference type="EMBL" id="KB708114">
    <property type="protein sequence ID" value="EMR80627.1"/>
    <property type="molecule type" value="Genomic_DNA"/>
</dbReference>
<feature type="compositionally biased region" description="Polar residues" evidence="3">
    <location>
        <begin position="66"/>
        <end position="76"/>
    </location>
</feature>
<evidence type="ECO:0000256" key="2">
    <source>
        <dbReference type="ARBA" id="ARBA00023054"/>
    </source>
</evidence>
<dbReference type="Proteomes" id="UP000012045">
    <property type="component" value="Unassembled WGS sequence"/>
</dbReference>
<name>M7UB81_BOTF1</name>
<feature type="compositionally biased region" description="Basic and acidic residues" evidence="3">
    <location>
        <begin position="52"/>
        <end position="65"/>
    </location>
</feature>
<proteinExistence type="inferred from homology"/>
<feature type="compositionally biased region" description="Polar residues" evidence="3">
    <location>
        <begin position="254"/>
        <end position="265"/>
    </location>
</feature>
<sequence>MPVRLLCAFAYTLDDHYTDLIKIGDLLAQISGGPSSDSTMTMPTATLPPKRKANDDLRKPVDKLQRPNTATISRPMNQAHRPTAVDTSMGRMKIDTKQQRPTPNSANTANTTFKNGQPTPPPSSTESGKPPKKGSYAEILARGKAAQASLGQVGKIQHKRIEKAPSKRESDKLRTQKGKTIQKGLEPNSKFQRTGQVPARNGQSGTNGTNGAKSVGAKAPPPAVEKKVKKAATATTGYTGTARPRPGGGGPTANKPSAPSYSSRNSNDRYKNGRKNLDRYYATDEDEEEDDMEDEVEEDDYASDVSSDMEAATFEVDEEEEKAAAIARKEDAEALAEENRLKKEKAEKRARLAAMAKSRR</sequence>
<evidence type="ECO:0000313" key="4">
    <source>
        <dbReference type="EMBL" id="EMR80627.1"/>
    </source>
</evidence>
<evidence type="ECO:0000256" key="1">
    <source>
        <dbReference type="ARBA" id="ARBA00006461"/>
    </source>
</evidence>
<dbReference type="OrthoDB" id="5430658at2759"/>
<keyword evidence="2" id="KW-0175">Coiled coil</keyword>
<comment type="similarity">
    <text evidence="1">Belongs to the SPT2 family.</text>
</comment>
<dbReference type="InterPro" id="IPR013256">
    <property type="entry name" value="Chromatin_SPT2"/>
</dbReference>